<dbReference type="Proteomes" id="UP000650628">
    <property type="component" value="Unassembled WGS sequence"/>
</dbReference>
<sequence>MGAGARKLVGIVRDGVERGRERMIFASEKQRDRLPRTKIRRRAQTRLRCSQRTPQGEYIEPPGCCVEQSYAFAVGPDVALCDQGLHFPASDMWPYK</sequence>
<dbReference type="EMBL" id="BOOO01000049">
    <property type="protein sequence ID" value="GII34325.1"/>
    <property type="molecule type" value="Genomic_DNA"/>
</dbReference>
<proteinExistence type="predicted"/>
<organism evidence="1 2">
    <name type="scientific">Planotetraspora mira</name>
    <dbReference type="NCBI Taxonomy" id="58121"/>
    <lineage>
        <taxon>Bacteria</taxon>
        <taxon>Bacillati</taxon>
        <taxon>Actinomycetota</taxon>
        <taxon>Actinomycetes</taxon>
        <taxon>Streptosporangiales</taxon>
        <taxon>Streptosporangiaceae</taxon>
        <taxon>Planotetraspora</taxon>
    </lineage>
</organism>
<keyword evidence="2" id="KW-1185">Reference proteome</keyword>
<protein>
    <submittedName>
        <fullName evidence="1">Uncharacterized protein</fullName>
    </submittedName>
</protein>
<name>A0A8J3XAU3_9ACTN</name>
<reference evidence="1 2" key="1">
    <citation type="submission" date="2021-01" db="EMBL/GenBank/DDBJ databases">
        <title>Whole genome shotgun sequence of Planotetraspora mira NBRC 15435.</title>
        <authorList>
            <person name="Komaki H."/>
            <person name="Tamura T."/>
        </authorList>
    </citation>
    <scope>NUCLEOTIDE SEQUENCE [LARGE SCALE GENOMIC DNA]</scope>
    <source>
        <strain evidence="1 2">NBRC 15435</strain>
    </source>
</reference>
<accession>A0A8J3XAU3</accession>
<comment type="caution">
    <text evidence="1">The sequence shown here is derived from an EMBL/GenBank/DDBJ whole genome shotgun (WGS) entry which is preliminary data.</text>
</comment>
<gene>
    <name evidence="1" type="ORF">Pmi06nite_77670</name>
</gene>
<evidence type="ECO:0000313" key="1">
    <source>
        <dbReference type="EMBL" id="GII34325.1"/>
    </source>
</evidence>
<evidence type="ECO:0000313" key="2">
    <source>
        <dbReference type="Proteomes" id="UP000650628"/>
    </source>
</evidence>
<dbReference type="AlphaFoldDB" id="A0A8J3XAU3"/>